<comment type="similarity">
    <text evidence="1 6">Belongs to the universal ribosomal protein uL2 family.</text>
</comment>
<dbReference type="Gene3D" id="2.40.50.140">
    <property type="entry name" value="Nucleic acid-binding proteins"/>
    <property type="match status" value="1"/>
</dbReference>
<feature type="region of interest" description="Disordered" evidence="7">
    <location>
        <begin position="197"/>
        <end position="238"/>
    </location>
</feature>
<dbReference type="Pfam" id="PF00181">
    <property type="entry name" value="Ribosomal_L2_N"/>
    <property type="match status" value="1"/>
</dbReference>
<dbReference type="EMBL" id="GU942977">
    <property type="protein sequence ID" value="ADD93334.1"/>
    <property type="molecule type" value="Genomic_DNA"/>
</dbReference>
<evidence type="ECO:0000259" key="9">
    <source>
        <dbReference type="SMART" id="SM01383"/>
    </source>
</evidence>
<evidence type="ECO:0000259" key="8">
    <source>
        <dbReference type="SMART" id="SM01382"/>
    </source>
</evidence>
<dbReference type="PIRSF" id="PIRSF002158">
    <property type="entry name" value="Ribosomal_L2"/>
    <property type="match status" value="1"/>
</dbReference>
<name>D6PC83_9ARCH</name>
<dbReference type="InterPro" id="IPR023672">
    <property type="entry name" value="Ribosomal_uL2_arc_euk"/>
</dbReference>
<dbReference type="PANTHER" id="PTHR13691">
    <property type="entry name" value="RIBOSOMAL PROTEIN L2"/>
    <property type="match status" value="1"/>
</dbReference>
<dbReference type="Pfam" id="PF03947">
    <property type="entry name" value="Ribosomal_L2_C"/>
    <property type="match status" value="1"/>
</dbReference>
<dbReference type="InterPro" id="IPR008991">
    <property type="entry name" value="Translation_prot_SH3-like_sf"/>
</dbReference>
<dbReference type="SMART" id="SM01382">
    <property type="entry name" value="Ribosomal_L2_C"/>
    <property type="match status" value="1"/>
</dbReference>
<evidence type="ECO:0000256" key="1">
    <source>
        <dbReference type="ARBA" id="ARBA00005636"/>
    </source>
</evidence>
<dbReference type="SUPFAM" id="SSF50249">
    <property type="entry name" value="Nucleic acid-binding proteins"/>
    <property type="match status" value="1"/>
</dbReference>
<evidence type="ECO:0000256" key="5">
    <source>
        <dbReference type="ARBA" id="ARBA00023274"/>
    </source>
</evidence>
<feature type="domain" description="Large ribosomal subunit protein uL2 RNA-binding" evidence="9">
    <location>
        <begin position="11"/>
        <end position="79"/>
    </location>
</feature>
<dbReference type="SMART" id="SM01383">
    <property type="entry name" value="Ribosomal_L2"/>
    <property type="match status" value="1"/>
</dbReference>
<dbReference type="InterPro" id="IPR014722">
    <property type="entry name" value="Rib_uL2_dom2"/>
</dbReference>
<evidence type="ECO:0000256" key="3">
    <source>
        <dbReference type="ARBA" id="ARBA00022884"/>
    </source>
</evidence>
<dbReference type="NCBIfam" id="NF007180">
    <property type="entry name" value="PRK09612.1"/>
    <property type="match status" value="1"/>
</dbReference>
<gene>
    <name evidence="6" type="primary">rpl2</name>
</gene>
<comment type="subunit">
    <text evidence="6">Part of the 50S ribosomal subunit. Forms a bridge to the 30S subunit in the 70S ribosome.</text>
</comment>
<evidence type="ECO:0000313" key="10">
    <source>
        <dbReference type="EMBL" id="ADD93334.1"/>
    </source>
</evidence>
<evidence type="ECO:0000256" key="7">
    <source>
        <dbReference type="SAM" id="MobiDB-lite"/>
    </source>
</evidence>
<keyword evidence="4 6" id="KW-0689">Ribosomal protein</keyword>
<comment type="function">
    <text evidence="6">One of the primary rRNA binding proteins. Required for association of the 30S and 50S subunits to form the 70S ribosome, for tRNA binding and peptide bond formation. It has been suggested to have peptidyltransferase activity; this is somewhat controversial. Makes several contacts with the 16S rRNA in the 70S ribosome.</text>
</comment>
<dbReference type="InterPro" id="IPR012340">
    <property type="entry name" value="NA-bd_OB-fold"/>
</dbReference>
<keyword evidence="3 6" id="KW-0694">RNA-binding</keyword>
<keyword evidence="5 6" id="KW-0687">Ribonucleoprotein</keyword>
<dbReference type="InterPro" id="IPR022669">
    <property type="entry name" value="Ribosomal_uL2_C"/>
</dbReference>
<dbReference type="GO" id="GO:0003735">
    <property type="term" value="F:structural constituent of ribosome"/>
    <property type="evidence" value="ECO:0007669"/>
    <property type="project" value="InterPro"/>
</dbReference>
<dbReference type="SUPFAM" id="SSF50104">
    <property type="entry name" value="Translation proteins SH3-like domain"/>
    <property type="match status" value="1"/>
</dbReference>
<proteinExistence type="inferred from homology"/>
<dbReference type="GO" id="GO:0022625">
    <property type="term" value="C:cytosolic large ribosomal subunit"/>
    <property type="evidence" value="ECO:0007669"/>
    <property type="project" value="TreeGrafter"/>
</dbReference>
<keyword evidence="2 6" id="KW-0699">rRNA-binding</keyword>
<dbReference type="Gene3D" id="4.10.950.10">
    <property type="entry name" value="Ribosomal protein L2, domain 3"/>
    <property type="match status" value="1"/>
</dbReference>
<dbReference type="FunFam" id="4.10.950.10:FF:000002">
    <property type="entry name" value="60S ribosomal protein L2"/>
    <property type="match status" value="1"/>
</dbReference>
<feature type="domain" description="Large ribosomal subunit protein uL2 C-terminal" evidence="8">
    <location>
        <begin position="85"/>
        <end position="218"/>
    </location>
</feature>
<dbReference type="AlphaFoldDB" id="D6PC83"/>
<evidence type="ECO:0000256" key="6">
    <source>
        <dbReference type="HAMAP-Rule" id="MF_01320"/>
    </source>
</evidence>
<protein>
    <recommendedName>
        <fullName evidence="6">Large ribosomal subunit protein uL2</fullName>
    </recommendedName>
</protein>
<dbReference type="GO" id="GO:0019843">
    <property type="term" value="F:rRNA binding"/>
    <property type="evidence" value="ECO:0007669"/>
    <property type="project" value="UniProtKB-UniRule"/>
</dbReference>
<evidence type="ECO:0000256" key="4">
    <source>
        <dbReference type="ARBA" id="ARBA00022980"/>
    </source>
</evidence>
<dbReference type="InterPro" id="IPR002171">
    <property type="entry name" value="Ribosomal_uL2"/>
</dbReference>
<dbReference type="GO" id="GO:0002181">
    <property type="term" value="P:cytoplasmic translation"/>
    <property type="evidence" value="ECO:0007669"/>
    <property type="project" value="TreeGrafter"/>
</dbReference>
<dbReference type="HAMAP" id="MF_01320_A">
    <property type="entry name" value="Ribosomal_uL2_A"/>
    <property type="match status" value="1"/>
</dbReference>
<reference evidence="10" key="1">
    <citation type="journal article" date="2010" name="ISME J.">
        <title>Metagenome of the Mediterranean deep chlorophyll maximum studied by direct and fosmid library 454 pyrosequencing.</title>
        <authorList>
            <person name="Ghai R."/>
            <person name="Martin-Cuadrado A.B."/>
            <person name="Molto A.G."/>
            <person name="Heredia I.G."/>
            <person name="Cabrera R."/>
            <person name="Martin J."/>
            <person name="Verdu M."/>
            <person name="Deschamps P."/>
            <person name="Moreira D."/>
            <person name="Lopez-Garcia P."/>
            <person name="Mira A."/>
            <person name="Rodriguez-Valera F."/>
        </authorList>
    </citation>
    <scope>NUCLEOTIDE SEQUENCE</scope>
</reference>
<organism evidence="10">
    <name type="scientific">uncultured archaeon MedDCM-OCT-S11-C441</name>
    <dbReference type="NCBI Taxonomy" id="743103"/>
    <lineage>
        <taxon>Archaea</taxon>
        <taxon>environmental samples</taxon>
    </lineage>
</organism>
<dbReference type="InterPro" id="IPR014726">
    <property type="entry name" value="Ribosomal_uL2_dom3"/>
</dbReference>
<accession>D6PC83</accession>
<dbReference type="Gene3D" id="2.30.30.30">
    <property type="match status" value="1"/>
</dbReference>
<feature type="compositionally biased region" description="Basic residues" evidence="7">
    <location>
        <begin position="229"/>
        <end position="238"/>
    </location>
</feature>
<sequence>MGKRTRSQRKGSSPKNRVSSHRFPAANRLPRVNGEIAEVVDLVHSPAHTAPLAKVKFEDGEIAHLAAPEGVSVGQTVAFGDKVTLRPGNVTKLAQIPEGTQICNVELRPGDGGKIARSGGNSAMIDTRMGDYVRVLLPSGRTKDLPANCRATIGVLGGHGRTEKPLLKAGAAHHRARARGKQYPTVSGVAMNPVDHPHGGGNHQAVHGPNSVARNAPPGQKVGNIAPRRTGRGRSKKE</sequence>
<dbReference type="InterPro" id="IPR022666">
    <property type="entry name" value="Ribosomal_uL2_RNA-bd_dom"/>
</dbReference>
<feature type="region of interest" description="Disordered" evidence="7">
    <location>
        <begin position="1"/>
        <end position="27"/>
    </location>
</feature>
<dbReference type="PANTHER" id="PTHR13691:SF16">
    <property type="entry name" value="LARGE RIBOSOMAL SUBUNIT PROTEIN UL2"/>
    <property type="match status" value="1"/>
</dbReference>
<evidence type="ECO:0000256" key="2">
    <source>
        <dbReference type="ARBA" id="ARBA00022730"/>
    </source>
</evidence>